<dbReference type="InterPro" id="IPR009097">
    <property type="entry name" value="Cyclic_Pdiesterase"/>
</dbReference>
<evidence type="ECO:0000313" key="1">
    <source>
        <dbReference type="EMBL" id="QUC11742.1"/>
    </source>
</evidence>
<reference evidence="1" key="1">
    <citation type="submission" date="2021-03" db="EMBL/GenBank/DDBJ databases">
        <title>Human Oral Microbial Genomes.</title>
        <authorList>
            <person name="Johnston C.D."/>
            <person name="Chen T."/>
            <person name="Dewhirst F.E."/>
        </authorList>
    </citation>
    <scope>NUCLEOTIDE SEQUENCE</scope>
    <source>
        <strain evidence="1">F0714</strain>
    </source>
</reference>
<dbReference type="RefSeq" id="WP_081490317.1">
    <property type="nucleotide sequence ID" value="NZ_CAJZDL010000117.1"/>
</dbReference>
<dbReference type="GO" id="GO:0016874">
    <property type="term" value="F:ligase activity"/>
    <property type="evidence" value="ECO:0007669"/>
    <property type="project" value="UniProtKB-KW"/>
</dbReference>
<dbReference type="SUPFAM" id="SSF55144">
    <property type="entry name" value="LigT-like"/>
    <property type="match status" value="1"/>
</dbReference>
<dbReference type="AlphaFoldDB" id="A0AB37HZ82"/>
<dbReference type="Proteomes" id="UP000677180">
    <property type="component" value="Chromosome"/>
</dbReference>
<accession>A0AB37HZ82</accession>
<organism evidence="1 2">
    <name type="scientific">Arachnia propionica</name>
    <dbReference type="NCBI Taxonomy" id="1750"/>
    <lineage>
        <taxon>Bacteria</taxon>
        <taxon>Bacillati</taxon>
        <taxon>Actinomycetota</taxon>
        <taxon>Actinomycetes</taxon>
        <taxon>Propionibacteriales</taxon>
        <taxon>Propionibacteriaceae</taxon>
        <taxon>Arachnia</taxon>
    </lineage>
</organism>
<sequence length="181" mass="20203">MQAVRKPYLVRRQSALMLKCSDTEPVLQTLREHLDPSAADGVSAHLNLLYPFTTNLSMDDDDALIDVLRDFGRFHIDFTSTGWFGTDSVYLVPSEAAVLTNLVTRIREVFPEYPAFGAVPERAVPHVTIGKRAPLSELKAAEAEVLSKLPIRQVCTTVELWSGPPPGTGRWQRHRTYQLGT</sequence>
<gene>
    <name evidence="1" type="ORF">J5A53_03325</name>
</gene>
<name>A0AB37HZ82_9ACTN</name>
<dbReference type="EMBL" id="CP072385">
    <property type="protein sequence ID" value="QUC11742.1"/>
    <property type="molecule type" value="Genomic_DNA"/>
</dbReference>
<proteinExistence type="predicted"/>
<protein>
    <submittedName>
        <fullName evidence="1">2'-5' RNA ligase family protein</fullName>
    </submittedName>
</protein>
<keyword evidence="1" id="KW-0436">Ligase</keyword>
<evidence type="ECO:0000313" key="2">
    <source>
        <dbReference type="Proteomes" id="UP000677180"/>
    </source>
</evidence>
<dbReference type="Pfam" id="PF13563">
    <property type="entry name" value="2_5_RNA_ligase2"/>
    <property type="match status" value="1"/>
</dbReference>
<dbReference type="Gene3D" id="3.90.1140.10">
    <property type="entry name" value="Cyclic phosphodiesterase"/>
    <property type="match status" value="1"/>
</dbReference>